<dbReference type="Proteomes" id="UP000440732">
    <property type="component" value="Unassembled WGS sequence"/>
</dbReference>
<proteinExistence type="predicted"/>
<comment type="caution">
    <text evidence="4">The sequence shown here is derived from an EMBL/GenBank/DDBJ whole genome shotgun (WGS) entry which is preliminary data.</text>
</comment>
<organism evidence="4 14">
    <name type="scientific">Phytophthora fragariae</name>
    <dbReference type="NCBI Taxonomy" id="53985"/>
    <lineage>
        <taxon>Eukaryota</taxon>
        <taxon>Sar</taxon>
        <taxon>Stramenopiles</taxon>
        <taxon>Oomycota</taxon>
        <taxon>Peronosporomycetes</taxon>
        <taxon>Peronosporales</taxon>
        <taxon>Peronosporaceae</taxon>
        <taxon>Phytophthora</taxon>
    </lineage>
</organism>
<evidence type="ECO:0000313" key="6">
    <source>
        <dbReference type="EMBL" id="KAE9252937.1"/>
    </source>
</evidence>
<dbReference type="Proteomes" id="UP000486351">
    <property type="component" value="Unassembled WGS sequence"/>
</dbReference>
<protein>
    <submittedName>
        <fullName evidence="4">Uncharacterized protein</fullName>
    </submittedName>
</protein>
<sequence>MTLFATVVAFGCGKRCLGSKRCTAVVSTATYGVVELLHLASIPTVPFRLSR</sequence>
<dbReference type="EMBL" id="QXGA01000056">
    <property type="protein sequence ID" value="KAE9153818.1"/>
    <property type="molecule type" value="Genomic_DNA"/>
</dbReference>
<dbReference type="EMBL" id="QXGB01000050">
    <property type="protein sequence ID" value="KAE9234249.1"/>
    <property type="molecule type" value="Genomic_DNA"/>
</dbReference>
<evidence type="ECO:0000313" key="7">
    <source>
        <dbReference type="EMBL" id="KAE9257592.1"/>
    </source>
</evidence>
<name>A0A6A3UQG0_9STRA</name>
<evidence type="ECO:0000313" key="12">
    <source>
        <dbReference type="Proteomes" id="UP000437068"/>
    </source>
</evidence>
<dbReference type="Proteomes" id="UP000441208">
    <property type="component" value="Unassembled WGS sequence"/>
</dbReference>
<evidence type="ECO:0000313" key="17">
    <source>
        <dbReference type="Proteomes" id="UP000486351"/>
    </source>
</evidence>
<evidence type="ECO:0000313" key="3">
    <source>
        <dbReference type="EMBL" id="KAE9138159.1"/>
    </source>
</evidence>
<evidence type="ECO:0000313" key="5">
    <source>
        <dbReference type="EMBL" id="KAE9234249.1"/>
    </source>
</evidence>
<evidence type="ECO:0000313" key="15">
    <source>
        <dbReference type="Proteomes" id="UP000441208"/>
    </source>
</evidence>
<dbReference type="EMBL" id="QXGC01000045">
    <property type="protein sequence ID" value="KAE9252937.1"/>
    <property type="molecule type" value="Genomic_DNA"/>
</dbReference>
<evidence type="ECO:0000313" key="2">
    <source>
        <dbReference type="EMBL" id="KAE9136374.1"/>
    </source>
</evidence>
<gene>
    <name evidence="8" type="ORF">PF001_g1915</name>
    <name evidence="7" type="ORF">PF002_g888</name>
    <name evidence="6" type="ORF">PF004_g1745</name>
    <name evidence="5" type="ORF">PF005_g1977</name>
    <name evidence="4" type="ORF">PF006_g2079</name>
    <name evidence="3" type="ORF">PF007_g1525</name>
    <name evidence="9" type="ORF">PF008_g1256</name>
    <name evidence="1" type="ORF">PF009_g1877</name>
    <name evidence="2" type="ORF">PF010_g1711</name>
</gene>
<reference evidence="10 11" key="1">
    <citation type="submission" date="2018-08" db="EMBL/GenBank/DDBJ databases">
        <title>Genomic investigation of the strawberry pathogen Phytophthora fragariae indicates pathogenicity is determined by transcriptional variation in three key races.</title>
        <authorList>
            <person name="Adams T.M."/>
            <person name="Armitage A.D."/>
            <person name="Sobczyk M.K."/>
            <person name="Bates H.J."/>
            <person name="Dunwell J.M."/>
            <person name="Nellist C.F."/>
            <person name="Harrison R.J."/>
        </authorList>
    </citation>
    <scope>NUCLEOTIDE SEQUENCE [LARGE SCALE GENOMIC DNA]</scope>
    <source>
        <strain evidence="8 12">A4</strain>
        <strain evidence="7 13">BC-1</strain>
        <strain evidence="6 16">BC-23</strain>
        <strain evidence="5 11">NOV-27</strain>
        <strain evidence="4 14">NOV-5</strain>
        <strain evidence="3 15">NOV-71</strain>
        <strain evidence="9 17">NOV-77</strain>
        <strain evidence="1 10">NOV-9</strain>
        <strain evidence="2 18">ONT-3</strain>
    </source>
</reference>
<evidence type="ECO:0000313" key="9">
    <source>
        <dbReference type="EMBL" id="KAE9361219.1"/>
    </source>
</evidence>
<dbReference type="EMBL" id="QXFX01000044">
    <property type="protein sequence ID" value="KAE9136374.1"/>
    <property type="molecule type" value="Genomic_DNA"/>
</dbReference>
<dbReference type="EMBL" id="QXFY01000030">
    <property type="protein sequence ID" value="KAE9361219.1"/>
    <property type="molecule type" value="Genomic_DNA"/>
</dbReference>
<evidence type="ECO:0000313" key="10">
    <source>
        <dbReference type="Proteomes" id="UP000429523"/>
    </source>
</evidence>
<evidence type="ECO:0000313" key="13">
    <source>
        <dbReference type="Proteomes" id="UP000440367"/>
    </source>
</evidence>
<dbReference type="Proteomes" id="UP000488956">
    <property type="component" value="Unassembled WGS sequence"/>
</dbReference>
<evidence type="ECO:0000313" key="1">
    <source>
        <dbReference type="EMBL" id="KAE8948543.1"/>
    </source>
</evidence>
<evidence type="ECO:0000313" key="18">
    <source>
        <dbReference type="Proteomes" id="UP000488956"/>
    </source>
</evidence>
<dbReference type="Proteomes" id="UP000476176">
    <property type="component" value="Unassembled WGS sequence"/>
</dbReference>
<dbReference type="EMBL" id="QXFZ01000037">
    <property type="protein sequence ID" value="KAE9138159.1"/>
    <property type="molecule type" value="Genomic_DNA"/>
</dbReference>
<dbReference type="Proteomes" id="UP000433483">
    <property type="component" value="Unassembled WGS sequence"/>
</dbReference>
<dbReference type="Proteomes" id="UP000440367">
    <property type="component" value="Unassembled WGS sequence"/>
</dbReference>
<keyword evidence="11" id="KW-1185">Reference proteome</keyword>
<accession>A0A6A3UQG0</accession>
<dbReference type="Proteomes" id="UP000437068">
    <property type="component" value="Unassembled WGS sequence"/>
</dbReference>
<evidence type="ECO:0000313" key="14">
    <source>
        <dbReference type="Proteomes" id="UP000440732"/>
    </source>
</evidence>
<dbReference type="EMBL" id="QXGE01000050">
    <property type="protein sequence ID" value="KAE9327469.1"/>
    <property type="molecule type" value="Genomic_DNA"/>
</dbReference>
<dbReference type="EMBL" id="QXGD01000020">
    <property type="protein sequence ID" value="KAE9257592.1"/>
    <property type="molecule type" value="Genomic_DNA"/>
</dbReference>
<dbReference type="Proteomes" id="UP000429523">
    <property type="component" value="Unassembled WGS sequence"/>
</dbReference>
<evidence type="ECO:0000313" key="4">
    <source>
        <dbReference type="EMBL" id="KAE9153818.1"/>
    </source>
</evidence>
<evidence type="ECO:0000313" key="11">
    <source>
        <dbReference type="Proteomes" id="UP000433483"/>
    </source>
</evidence>
<evidence type="ECO:0000313" key="8">
    <source>
        <dbReference type="EMBL" id="KAE9327469.1"/>
    </source>
</evidence>
<dbReference type="AlphaFoldDB" id="A0A6A3UQG0"/>
<dbReference type="EMBL" id="QXGF01000046">
    <property type="protein sequence ID" value="KAE8948543.1"/>
    <property type="molecule type" value="Genomic_DNA"/>
</dbReference>
<evidence type="ECO:0000313" key="16">
    <source>
        <dbReference type="Proteomes" id="UP000476176"/>
    </source>
</evidence>